<proteinExistence type="predicted"/>
<keyword evidence="1" id="KW-0238">DNA-binding</keyword>
<dbReference type="AlphaFoldDB" id="A0A437PMS9"/>
<keyword evidence="4" id="KW-1185">Reference proteome</keyword>
<gene>
    <name evidence="3" type="ORF">EOJ36_11050</name>
</gene>
<comment type="caution">
    <text evidence="3">The sequence shown here is derived from an EMBL/GenBank/DDBJ whole genome shotgun (WGS) entry which is preliminary data.</text>
</comment>
<dbReference type="PANTHER" id="PTHR46797:SF1">
    <property type="entry name" value="METHYLPHOSPHONATE SYNTHASE"/>
    <property type="match status" value="1"/>
</dbReference>
<protein>
    <submittedName>
        <fullName evidence="3">XRE family transcriptional regulator</fullName>
    </submittedName>
</protein>
<dbReference type="EMBL" id="SACY01000005">
    <property type="protein sequence ID" value="RVU23606.1"/>
    <property type="molecule type" value="Genomic_DNA"/>
</dbReference>
<feature type="domain" description="HTH cro/C1-type" evidence="2">
    <location>
        <begin position="16"/>
        <end position="70"/>
    </location>
</feature>
<evidence type="ECO:0000256" key="1">
    <source>
        <dbReference type="ARBA" id="ARBA00023125"/>
    </source>
</evidence>
<dbReference type="Pfam" id="PF01381">
    <property type="entry name" value="HTH_3"/>
    <property type="match status" value="1"/>
</dbReference>
<dbReference type="CDD" id="cd00093">
    <property type="entry name" value="HTH_XRE"/>
    <property type="match status" value="1"/>
</dbReference>
<evidence type="ECO:0000313" key="3">
    <source>
        <dbReference type="EMBL" id="RVU23606.1"/>
    </source>
</evidence>
<dbReference type="InterPro" id="IPR001387">
    <property type="entry name" value="Cro/C1-type_HTH"/>
</dbReference>
<reference evidence="3 4" key="1">
    <citation type="submission" date="2019-01" db="EMBL/GenBank/DDBJ databases">
        <authorList>
            <person name="Chen W.-M."/>
        </authorList>
    </citation>
    <scope>NUCLEOTIDE SEQUENCE [LARGE SCALE GENOMIC DNA]</scope>
    <source>
        <strain evidence="3 4">FSY-15</strain>
    </source>
</reference>
<name>A0A437PMS9_9BACT</name>
<sequence>MSLSKEKVCKRLGKKLRNLRIEKGYTLEGLANEANLDYSQLSRIELGKINTSVYQIYKISVYLNIPMNEFFNEIHHL</sequence>
<accession>A0A437PMS9</accession>
<dbReference type="GO" id="GO:0003700">
    <property type="term" value="F:DNA-binding transcription factor activity"/>
    <property type="evidence" value="ECO:0007669"/>
    <property type="project" value="TreeGrafter"/>
</dbReference>
<dbReference type="PROSITE" id="PS50943">
    <property type="entry name" value="HTH_CROC1"/>
    <property type="match status" value="1"/>
</dbReference>
<dbReference type="InterPro" id="IPR050807">
    <property type="entry name" value="TransReg_Diox_bact_type"/>
</dbReference>
<dbReference type="InterPro" id="IPR010982">
    <property type="entry name" value="Lambda_DNA-bd_dom_sf"/>
</dbReference>
<dbReference type="Gene3D" id="1.10.260.40">
    <property type="entry name" value="lambda repressor-like DNA-binding domains"/>
    <property type="match status" value="1"/>
</dbReference>
<dbReference type="OrthoDB" id="833147at2"/>
<dbReference type="SMART" id="SM00530">
    <property type="entry name" value="HTH_XRE"/>
    <property type="match status" value="1"/>
</dbReference>
<organism evidence="3 4">
    <name type="scientific">Sandaracinomonas limnophila</name>
    <dbReference type="NCBI Taxonomy" id="1862386"/>
    <lineage>
        <taxon>Bacteria</taxon>
        <taxon>Pseudomonadati</taxon>
        <taxon>Bacteroidota</taxon>
        <taxon>Cytophagia</taxon>
        <taxon>Cytophagales</taxon>
        <taxon>Flectobacillaceae</taxon>
        <taxon>Sandaracinomonas</taxon>
    </lineage>
</organism>
<dbReference type="GO" id="GO:0003677">
    <property type="term" value="F:DNA binding"/>
    <property type="evidence" value="ECO:0007669"/>
    <property type="project" value="UniProtKB-KW"/>
</dbReference>
<dbReference type="RefSeq" id="WP_127805335.1">
    <property type="nucleotide sequence ID" value="NZ_SACY01000005.1"/>
</dbReference>
<dbReference type="GO" id="GO:0005829">
    <property type="term" value="C:cytosol"/>
    <property type="evidence" value="ECO:0007669"/>
    <property type="project" value="TreeGrafter"/>
</dbReference>
<dbReference type="Proteomes" id="UP000282832">
    <property type="component" value="Unassembled WGS sequence"/>
</dbReference>
<dbReference type="SUPFAM" id="SSF47413">
    <property type="entry name" value="lambda repressor-like DNA-binding domains"/>
    <property type="match status" value="1"/>
</dbReference>
<evidence type="ECO:0000259" key="2">
    <source>
        <dbReference type="PROSITE" id="PS50943"/>
    </source>
</evidence>
<evidence type="ECO:0000313" key="4">
    <source>
        <dbReference type="Proteomes" id="UP000282832"/>
    </source>
</evidence>
<dbReference type="PANTHER" id="PTHR46797">
    <property type="entry name" value="HTH-TYPE TRANSCRIPTIONAL REGULATOR"/>
    <property type="match status" value="1"/>
</dbReference>